<dbReference type="GO" id="GO:0005829">
    <property type="term" value="C:cytosol"/>
    <property type="evidence" value="ECO:0007669"/>
    <property type="project" value="TreeGrafter"/>
</dbReference>
<evidence type="ECO:0000313" key="1">
    <source>
        <dbReference type="EMBL" id="TCP04872.1"/>
    </source>
</evidence>
<evidence type="ECO:0000313" key="4">
    <source>
        <dbReference type="Proteomes" id="UP000829756"/>
    </source>
</evidence>
<dbReference type="KEGG" id="usu:LVJ78_04965"/>
<organism evidence="2 4">
    <name type="scientific">Uruburuella suis</name>
    <dbReference type="NCBI Taxonomy" id="252130"/>
    <lineage>
        <taxon>Bacteria</taxon>
        <taxon>Pseudomonadati</taxon>
        <taxon>Pseudomonadota</taxon>
        <taxon>Betaproteobacteria</taxon>
        <taxon>Neisseriales</taxon>
        <taxon>Neisseriaceae</taxon>
        <taxon>Uruburuella</taxon>
    </lineage>
</organism>
<evidence type="ECO:0000313" key="2">
    <source>
        <dbReference type="EMBL" id="UOO80355.1"/>
    </source>
</evidence>
<name>A0AAE9KHT3_9NEIS</name>
<reference evidence="2" key="3">
    <citation type="journal article" date="2022" name="Res Sq">
        <title>Evolution of multicellular longitudinally dividing oral cavity symbionts (Neisseriaceae).</title>
        <authorList>
            <person name="Nyongesa S."/>
            <person name="Weber P."/>
            <person name="Bernet E."/>
            <person name="Pullido F."/>
            <person name="Nieckarz M."/>
            <person name="Delaby M."/>
            <person name="Nieves C."/>
            <person name="Viehboeck T."/>
            <person name="Krause N."/>
            <person name="Rivera-Millot A."/>
            <person name="Nakamura A."/>
            <person name="Vischer N."/>
            <person name="VanNieuwenhze M."/>
            <person name="Brun Y."/>
            <person name="Cava F."/>
            <person name="Bulgheresi S."/>
            <person name="Veyrier F."/>
        </authorList>
    </citation>
    <scope>NUCLEOTIDE SEQUENCE</scope>
    <source>
        <strain evidence="2">1258/02</strain>
    </source>
</reference>
<gene>
    <name evidence="1" type="ORF">EV680_11712</name>
    <name evidence="2" type="ORF">LVJ78_04965</name>
</gene>
<dbReference type="PANTHER" id="PTHR34986:SF1">
    <property type="entry name" value="PROTEIN YIAL"/>
    <property type="match status" value="1"/>
</dbReference>
<dbReference type="SUPFAM" id="SSF51197">
    <property type="entry name" value="Clavaminate synthase-like"/>
    <property type="match status" value="1"/>
</dbReference>
<dbReference type="InterPro" id="IPR037012">
    <property type="entry name" value="NanQ/TabA/YiaL_sf"/>
</dbReference>
<sequence length="161" mass="18201">MVFDQIARAERYYALHPLFQTAFEFLHTLDLAAIDQAAYEIRPNKQLRAFIGSEPMRSAEAAKLEAHRHYIDIQIPLGGSEGYGWRPTQELTQSVAGYQAERDVEFFHDPASAHIHVRPGEFLILFPEDAHAPLIGNEAEIKKLVFKIAVNPSSTDCKEHS</sequence>
<accession>A0AAE9KHT3</accession>
<dbReference type="NCBIfam" id="TIGR00022">
    <property type="entry name" value="YhcH/YjgK/YiaL family protein"/>
    <property type="match status" value="1"/>
</dbReference>
<dbReference type="Gene3D" id="2.60.120.370">
    <property type="entry name" value="YhcH/YjgK/YiaL"/>
    <property type="match status" value="1"/>
</dbReference>
<proteinExistence type="predicted"/>
<reference evidence="2" key="2">
    <citation type="submission" date="2021-12" db="EMBL/GenBank/DDBJ databases">
        <authorList>
            <person name="Veyrier F.J."/>
        </authorList>
    </citation>
    <scope>NUCLEOTIDE SEQUENCE</scope>
    <source>
        <strain evidence="2">1258/02</strain>
    </source>
</reference>
<dbReference type="EMBL" id="SLXE01000017">
    <property type="protein sequence ID" value="TCP04872.1"/>
    <property type="molecule type" value="Genomic_DNA"/>
</dbReference>
<keyword evidence="3" id="KW-1185">Reference proteome</keyword>
<reference evidence="1 3" key="1">
    <citation type="submission" date="2019-03" db="EMBL/GenBank/DDBJ databases">
        <title>Genomic Encyclopedia of Type Strains, Phase IV (KMG-IV): sequencing the most valuable type-strain genomes for metagenomic binning, comparative biology and taxonomic classification.</title>
        <authorList>
            <person name="Goeker M."/>
        </authorList>
    </citation>
    <scope>NUCLEOTIDE SEQUENCE [LARGE SCALE GENOMIC DNA]</scope>
    <source>
        <strain evidence="1 3">DSM 17474</strain>
    </source>
</reference>
<evidence type="ECO:0000313" key="3">
    <source>
        <dbReference type="Proteomes" id="UP000294721"/>
    </source>
</evidence>
<dbReference type="Proteomes" id="UP000829756">
    <property type="component" value="Chromosome"/>
</dbReference>
<protein>
    <submittedName>
        <fullName evidence="2">YhcH/YjgK/YiaL family protein</fullName>
    </submittedName>
</protein>
<dbReference type="Proteomes" id="UP000294721">
    <property type="component" value="Unassembled WGS sequence"/>
</dbReference>
<dbReference type="Pfam" id="PF04074">
    <property type="entry name" value="DUF386"/>
    <property type="match status" value="1"/>
</dbReference>
<dbReference type="EMBL" id="CP091507">
    <property type="protein sequence ID" value="UOO80355.1"/>
    <property type="molecule type" value="Genomic_DNA"/>
</dbReference>
<dbReference type="RefSeq" id="WP_132954077.1">
    <property type="nucleotide sequence ID" value="NZ_CALJUB010000198.1"/>
</dbReference>
<dbReference type="InterPro" id="IPR004375">
    <property type="entry name" value="NanQ/TabA/YiaL"/>
</dbReference>
<dbReference type="PANTHER" id="PTHR34986">
    <property type="entry name" value="EVOLVED BETA-GALACTOSIDASE SUBUNIT BETA"/>
    <property type="match status" value="1"/>
</dbReference>
<dbReference type="AlphaFoldDB" id="A0AAE9KHT3"/>